<evidence type="ECO:0000256" key="8">
    <source>
        <dbReference type="ARBA" id="ARBA00022697"/>
    </source>
</evidence>
<evidence type="ECO:0000256" key="5">
    <source>
        <dbReference type="ARBA" id="ARBA00013028"/>
    </source>
</evidence>
<dbReference type="PANTHER" id="PTHR48078">
    <property type="entry name" value="THREONINE DEHYDRATASE, MITOCHONDRIAL-RELATED"/>
    <property type="match status" value="1"/>
</dbReference>
<evidence type="ECO:0000256" key="15">
    <source>
        <dbReference type="PIRSR" id="PIRSR038945-2"/>
    </source>
</evidence>
<dbReference type="GO" id="GO:0009088">
    <property type="term" value="P:threonine biosynthetic process"/>
    <property type="evidence" value="ECO:0007669"/>
    <property type="project" value="UniProtKB-UniRule"/>
</dbReference>
<dbReference type="CDD" id="cd01563">
    <property type="entry name" value="Thr-synth_1"/>
    <property type="match status" value="1"/>
</dbReference>
<keyword evidence="9 13" id="KW-0663">Pyridoxal phosphate</keyword>
<dbReference type="Proteomes" id="UP000199691">
    <property type="component" value="Unassembled WGS sequence"/>
</dbReference>
<keyword evidence="7 13" id="KW-0028">Amino-acid biosynthesis</keyword>
<evidence type="ECO:0000256" key="7">
    <source>
        <dbReference type="ARBA" id="ARBA00022605"/>
    </source>
</evidence>
<dbReference type="EMBL" id="FNIX01000001">
    <property type="protein sequence ID" value="SDN94000.1"/>
    <property type="molecule type" value="Genomic_DNA"/>
</dbReference>
<organism evidence="18 19">
    <name type="scientific">Lentzea jiangxiensis</name>
    <dbReference type="NCBI Taxonomy" id="641025"/>
    <lineage>
        <taxon>Bacteria</taxon>
        <taxon>Bacillati</taxon>
        <taxon>Actinomycetota</taxon>
        <taxon>Actinomycetes</taxon>
        <taxon>Pseudonocardiales</taxon>
        <taxon>Pseudonocardiaceae</taxon>
        <taxon>Lentzea</taxon>
    </lineage>
</organism>
<name>A0A1H0FH76_9PSEU</name>
<dbReference type="EC" id="4.2.3.1" evidence="5 12"/>
<evidence type="ECO:0000256" key="14">
    <source>
        <dbReference type="PIRSR" id="PIRSR038945-1"/>
    </source>
</evidence>
<feature type="cross-link" description="Isoglutamyl lysine isopeptide (Lys-Gln) (interchain with Q-Cter in protein Pup)" evidence="16">
    <location>
        <position position="152"/>
    </location>
</feature>
<evidence type="ECO:0000256" key="12">
    <source>
        <dbReference type="NCBIfam" id="TIGR00260"/>
    </source>
</evidence>
<comment type="function">
    <text evidence="2 13">Catalyzes the gamma-elimination of phosphate from L-phosphohomoserine and the beta-addition of water to produce L-threonine.</text>
</comment>
<evidence type="ECO:0000256" key="3">
    <source>
        <dbReference type="ARBA" id="ARBA00004979"/>
    </source>
</evidence>
<dbReference type="InterPro" id="IPR050147">
    <property type="entry name" value="Ser/Thr_Dehydratase"/>
</dbReference>
<dbReference type="GO" id="GO:0006565">
    <property type="term" value="P:L-serine catabolic process"/>
    <property type="evidence" value="ECO:0007669"/>
    <property type="project" value="TreeGrafter"/>
</dbReference>
<evidence type="ECO:0000256" key="4">
    <source>
        <dbReference type="ARBA" id="ARBA00005517"/>
    </source>
</evidence>
<dbReference type="InterPro" id="IPR036052">
    <property type="entry name" value="TrpB-like_PALP_sf"/>
</dbReference>
<keyword evidence="8 13" id="KW-0791">Threonine biosynthesis</keyword>
<keyword evidence="10 13" id="KW-0456">Lyase</keyword>
<comment type="catalytic activity">
    <reaction evidence="11 13">
        <text>O-phospho-L-homoserine + H2O = L-threonine + phosphate</text>
        <dbReference type="Rhea" id="RHEA:10840"/>
        <dbReference type="ChEBI" id="CHEBI:15377"/>
        <dbReference type="ChEBI" id="CHEBI:43474"/>
        <dbReference type="ChEBI" id="CHEBI:57590"/>
        <dbReference type="ChEBI" id="CHEBI:57926"/>
        <dbReference type="EC" id="4.2.3.1"/>
    </reaction>
</comment>
<accession>A0A1H0FH76</accession>
<evidence type="ECO:0000256" key="6">
    <source>
        <dbReference type="ARBA" id="ARBA00018679"/>
    </source>
</evidence>
<dbReference type="GO" id="GO:0003941">
    <property type="term" value="F:L-serine ammonia-lyase activity"/>
    <property type="evidence" value="ECO:0007669"/>
    <property type="project" value="TreeGrafter"/>
</dbReference>
<feature type="domain" description="Tryptophan synthase beta chain-like PALP" evidence="17">
    <location>
        <begin position="33"/>
        <end position="322"/>
    </location>
</feature>
<dbReference type="AlphaFoldDB" id="A0A1H0FH76"/>
<comment type="similarity">
    <text evidence="4 13">Belongs to the threonine synthase family.</text>
</comment>
<dbReference type="Pfam" id="PF00291">
    <property type="entry name" value="PALP"/>
    <property type="match status" value="1"/>
</dbReference>
<evidence type="ECO:0000259" key="17">
    <source>
        <dbReference type="Pfam" id="PF00291"/>
    </source>
</evidence>
<dbReference type="SUPFAM" id="SSF53686">
    <property type="entry name" value="Tryptophan synthase beta subunit-like PLP-dependent enzymes"/>
    <property type="match status" value="1"/>
</dbReference>
<protein>
    <recommendedName>
        <fullName evidence="6 12">Threonine synthase</fullName>
        <ecNumber evidence="5 12">4.2.3.1</ecNumber>
    </recommendedName>
</protein>
<evidence type="ECO:0000256" key="13">
    <source>
        <dbReference type="PIRNR" id="PIRNR038945"/>
    </source>
</evidence>
<dbReference type="NCBIfam" id="TIGR00260">
    <property type="entry name" value="thrC"/>
    <property type="match status" value="1"/>
</dbReference>
<sequence length="355" mass="36203">MNASRAGWPGLINAYRDRIEIPRLSDGSDAEIVTLHEGGTPLVHAKRLSAATGCEVHVKVEGANPTGSFKDRGMTVAMTYALASGLKAVICASTGNTSASAAAYAAKAGLTAAVLVPSGKIAMGKLAQAVMHGAKILQIDGNFDDCLELASKTAAEYPVTLVNSVNPVRLVGQQTAAWEVADVLGRAPDVHCLPVGNAGNITAYWKGYTSYDKGLPKMFGFQAAGAAPLVSGQPVPNPETIATAIRIGSPASWAGAVNARDSSGGLIDAVTDEQILAAYRLLASSEGIFVEPASAASIAGLLKTAEDGRLPKGSTVVCTVTGHGLKDPDTALLGTTEVEPVPVDPGAVAHALELA</sequence>
<dbReference type="GO" id="GO:0030170">
    <property type="term" value="F:pyridoxal phosphate binding"/>
    <property type="evidence" value="ECO:0007669"/>
    <property type="project" value="InterPro"/>
</dbReference>
<evidence type="ECO:0000256" key="1">
    <source>
        <dbReference type="ARBA" id="ARBA00001933"/>
    </source>
</evidence>
<proteinExistence type="inferred from homology"/>
<evidence type="ECO:0000256" key="11">
    <source>
        <dbReference type="ARBA" id="ARBA00049144"/>
    </source>
</evidence>
<dbReference type="PIRSF" id="PIRSF038945">
    <property type="entry name" value="Thr_synthase"/>
    <property type="match status" value="1"/>
</dbReference>
<dbReference type="Gene3D" id="3.40.50.1100">
    <property type="match status" value="2"/>
</dbReference>
<dbReference type="InterPro" id="IPR026260">
    <property type="entry name" value="Thr_Synthase_bac/arc"/>
</dbReference>
<dbReference type="STRING" id="641025.SAMN05421507_101781"/>
<evidence type="ECO:0000256" key="10">
    <source>
        <dbReference type="ARBA" id="ARBA00023239"/>
    </source>
</evidence>
<dbReference type="GO" id="GO:0009097">
    <property type="term" value="P:isoleucine biosynthetic process"/>
    <property type="evidence" value="ECO:0007669"/>
    <property type="project" value="TreeGrafter"/>
</dbReference>
<keyword evidence="19" id="KW-1185">Reference proteome</keyword>
<gene>
    <name evidence="18" type="ORF">SAMN05421507_101781</name>
</gene>
<comment type="cofactor">
    <cofactor evidence="1 13 14">
        <name>pyridoxal 5'-phosphate</name>
        <dbReference type="ChEBI" id="CHEBI:597326"/>
    </cofactor>
</comment>
<reference evidence="19" key="1">
    <citation type="submission" date="2016-10" db="EMBL/GenBank/DDBJ databases">
        <authorList>
            <person name="Varghese N."/>
            <person name="Submissions S."/>
        </authorList>
    </citation>
    <scope>NUCLEOTIDE SEQUENCE [LARGE SCALE GENOMIC DNA]</scope>
    <source>
        <strain evidence="19">CGMCC 4.6609</strain>
    </source>
</reference>
<dbReference type="PROSITE" id="PS00165">
    <property type="entry name" value="DEHYDRATASE_SER_THR"/>
    <property type="match status" value="1"/>
</dbReference>
<feature type="modified residue" description="N6-(pyridoxal phosphate)lysine" evidence="15">
    <location>
        <position position="70"/>
    </location>
</feature>
<dbReference type="InterPro" id="IPR001926">
    <property type="entry name" value="TrpB-like_PALP"/>
</dbReference>
<evidence type="ECO:0000313" key="19">
    <source>
        <dbReference type="Proteomes" id="UP000199691"/>
    </source>
</evidence>
<dbReference type="UniPathway" id="UPA00050">
    <property type="reaction ID" value="UER00065"/>
</dbReference>
<dbReference type="InterPro" id="IPR004450">
    <property type="entry name" value="Thr_synthase-like"/>
</dbReference>
<evidence type="ECO:0000256" key="2">
    <source>
        <dbReference type="ARBA" id="ARBA00003648"/>
    </source>
</evidence>
<dbReference type="GO" id="GO:0006567">
    <property type="term" value="P:L-threonine catabolic process"/>
    <property type="evidence" value="ECO:0007669"/>
    <property type="project" value="TreeGrafter"/>
</dbReference>
<dbReference type="InterPro" id="IPR000634">
    <property type="entry name" value="Ser/Thr_deHydtase_PyrdxlP-BS"/>
</dbReference>
<evidence type="ECO:0000313" key="18">
    <source>
        <dbReference type="EMBL" id="SDN94000.1"/>
    </source>
</evidence>
<feature type="binding site" evidence="14">
    <location>
        <position position="321"/>
    </location>
    <ligand>
        <name>pyridoxal 5'-phosphate</name>
        <dbReference type="ChEBI" id="CHEBI:597326"/>
    </ligand>
</feature>
<dbReference type="GO" id="GO:0004794">
    <property type="term" value="F:threonine deaminase activity"/>
    <property type="evidence" value="ECO:0007669"/>
    <property type="project" value="TreeGrafter"/>
</dbReference>
<dbReference type="RefSeq" id="WP_090095178.1">
    <property type="nucleotide sequence ID" value="NZ_FNIX01000001.1"/>
</dbReference>
<feature type="binding site" evidence="14">
    <location>
        <position position="96"/>
    </location>
    <ligand>
        <name>pyridoxal 5'-phosphate</name>
        <dbReference type="ChEBI" id="CHEBI:597326"/>
    </ligand>
</feature>
<evidence type="ECO:0000256" key="9">
    <source>
        <dbReference type="ARBA" id="ARBA00022898"/>
    </source>
</evidence>
<dbReference type="GO" id="GO:0004795">
    <property type="term" value="F:threonine synthase activity"/>
    <property type="evidence" value="ECO:0007669"/>
    <property type="project" value="UniProtKB-UniRule"/>
</dbReference>
<dbReference type="PANTHER" id="PTHR48078:SF6">
    <property type="entry name" value="L-THREONINE DEHYDRATASE CATABOLIC TDCB"/>
    <property type="match status" value="1"/>
</dbReference>
<feature type="binding site" evidence="14">
    <location>
        <begin position="196"/>
        <end position="200"/>
    </location>
    <ligand>
        <name>pyridoxal 5'-phosphate</name>
        <dbReference type="ChEBI" id="CHEBI:597326"/>
    </ligand>
</feature>
<comment type="pathway">
    <text evidence="3 13">Amino-acid biosynthesis; L-threonine biosynthesis; L-threonine from L-aspartate: step 5/5.</text>
</comment>
<dbReference type="FunFam" id="3.40.50.1100:FF:000014">
    <property type="entry name" value="Threonine synthase"/>
    <property type="match status" value="1"/>
</dbReference>
<evidence type="ECO:0000256" key="16">
    <source>
        <dbReference type="PIRSR" id="PIRSR038945-3"/>
    </source>
</evidence>
<dbReference type="OrthoDB" id="9778118at2"/>